<comment type="cofactor">
    <cofactor evidence="12">
        <name>Zn(2+)</name>
        <dbReference type="ChEBI" id="CHEBI:29105"/>
    </cofactor>
    <text evidence="12">Binds 2 zinc ions per subunit.</text>
</comment>
<evidence type="ECO:0000256" key="5">
    <source>
        <dbReference type="ARBA" id="ARBA00022801"/>
    </source>
</evidence>
<gene>
    <name evidence="12" type="primary">priA</name>
    <name evidence="15" type="ORF">FE263_07725</name>
</gene>
<reference evidence="15 16" key="1">
    <citation type="submission" date="2019-05" db="EMBL/GenBank/DDBJ databases">
        <authorList>
            <person name="Pankratov T."/>
            <person name="Grouzdev D."/>
        </authorList>
    </citation>
    <scope>NUCLEOTIDE SEQUENCE [LARGE SCALE GENOMIC DNA]</scope>
    <source>
        <strain evidence="15 16">KEBCLARHB70R</strain>
    </source>
</reference>
<evidence type="ECO:0000256" key="12">
    <source>
        <dbReference type="HAMAP-Rule" id="MF_00983"/>
    </source>
</evidence>
<feature type="binding site" evidence="12">
    <location>
        <position position="517"/>
    </location>
    <ligand>
        <name>Zn(2+)</name>
        <dbReference type="ChEBI" id="CHEBI:29105"/>
        <label>2</label>
    </ligand>
</feature>
<dbReference type="GO" id="GO:0006302">
    <property type="term" value="P:double-strand break repair"/>
    <property type="evidence" value="ECO:0007669"/>
    <property type="project" value="InterPro"/>
</dbReference>
<dbReference type="PROSITE" id="PS51192">
    <property type="entry name" value="HELICASE_ATP_BIND_1"/>
    <property type="match status" value="1"/>
</dbReference>
<dbReference type="Proteomes" id="UP000305654">
    <property type="component" value="Unassembled WGS sequence"/>
</dbReference>
<feature type="binding site" evidence="12">
    <location>
        <position position="502"/>
    </location>
    <ligand>
        <name>Zn(2+)</name>
        <dbReference type="ChEBI" id="CHEBI:29105"/>
        <label>2</label>
    </ligand>
</feature>
<keyword evidence="16" id="KW-1185">Reference proteome</keyword>
<dbReference type="PANTHER" id="PTHR30580">
    <property type="entry name" value="PRIMOSOMAL PROTEIN N"/>
    <property type="match status" value="1"/>
</dbReference>
<keyword evidence="8 12" id="KW-0067">ATP-binding</keyword>
<comment type="function">
    <text evidence="12">Initiates the restart of stalled replication forks, which reloads the replicative helicase on sites other than the origin of replication. Recognizes and binds to abandoned replication forks and remodels them to uncover a helicase loading site. Promotes assembly of the primosome at these replication forks.</text>
</comment>
<feature type="binding site" evidence="12">
    <location>
        <position position="499"/>
    </location>
    <ligand>
        <name>Zn(2+)</name>
        <dbReference type="ChEBI" id="CHEBI:29105"/>
        <label>2</label>
    </ligand>
</feature>
<evidence type="ECO:0000256" key="4">
    <source>
        <dbReference type="ARBA" id="ARBA00022741"/>
    </source>
</evidence>
<dbReference type="InterPro" id="IPR041236">
    <property type="entry name" value="PriA_C"/>
</dbReference>
<evidence type="ECO:0000256" key="11">
    <source>
        <dbReference type="ARBA" id="ARBA00048988"/>
    </source>
</evidence>
<comment type="subunit">
    <text evidence="12">Component of the replication restart primosome.</text>
</comment>
<dbReference type="PANTHER" id="PTHR30580:SF0">
    <property type="entry name" value="PRIMOSOMAL PROTEIN N"/>
    <property type="match status" value="1"/>
</dbReference>
<dbReference type="GO" id="GO:0006270">
    <property type="term" value="P:DNA replication initiation"/>
    <property type="evidence" value="ECO:0007669"/>
    <property type="project" value="TreeGrafter"/>
</dbReference>
<evidence type="ECO:0000256" key="1">
    <source>
        <dbReference type="ARBA" id="ARBA00022515"/>
    </source>
</evidence>
<protein>
    <recommendedName>
        <fullName evidence="12">Replication restart protein PriA</fullName>
    </recommendedName>
    <alternativeName>
        <fullName evidence="12">ATP-dependent DNA helicase PriA</fullName>
        <ecNumber evidence="12">5.6.2.4</ecNumber>
    </alternativeName>
    <alternativeName>
        <fullName evidence="12">DNA 3'-5' helicase PriA</fullName>
    </alternativeName>
</protein>
<evidence type="ECO:0000313" key="16">
    <source>
        <dbReference type="Proteomes" id="UP000305654"/>
    </source>
</evidence>
<dbReference type="NCBIfam" id="TIGR00595">
    <property type="entry name" value="priA"/>
    <property type="match status" value="1"/>
</dbReference>
<feature type="region of interest" description="Disordered" evidence="13">
    <location>
        <begin position="1"/>
        <end position="29"/>
    </location>
</feature>
<dbReference type="GO" id="GO:0043138">
    <property type="term" value="F:3'-5' DNA helicase activity"/>
    <property type="evidence" value="ECO:0007669"/>
    <property type="project" value="UniProtKB-EC"/>
</dbReference>
<dbReference type="Pfam" id="PF18074">
    <property type="entry name" value="PriA_C"/>
    <property type="match status" value="1"/>
</dbReference>
<feature type="binding site" evidence="12">
    <location>
        <position position="493"/>
    </location>
    <ligand>
        <name>Zn(2+)</name>
        <dbReference type="ChEBI" id="CHEBI:29105"/>
        <label>1</label>
    </ligand>
</feature>
<dbReference type="InterPro" id="IPR040498">
    <property type="entry name" value="PriA_CRR"/>
</dbReference>
<evidence type="ECO:0000256" key="8">
    <source>
        <dbReference type="ARBA" id="ARBA00022840"/>
    </source>
</evidence>
<dbReference type="InterPro" id="IPR005259">
    <property type="entry name" value="PriA"/>
</dbReference>
<evidence type="ECO:0000256" key="13">
    <source>
        <dbReference type="SAM" id="MobiDB-lite"/>
    </source>
</evidence>
<dbReference type="HAMAP" id="MF_00983">
    <property type="entry name" value="PriA"/>
    <property type="match status" value="1"/>
</dbReference>
<dbReference type="RefSeq" id="WP_138325706.1">
    <property type="nucleotide sequence ID" value="NZ_VCDI01000002.1"/>
</dbReference>
<dbReference type="AlphaFoldDB" id="A0A5R9JD17"/>
<evidence type="ECO:0000256" key="3">
    <source>
        <dbReference type="ARBA" id="ARBA00022723"/>
    </source>
</evidence>
<dbReference type="Pfam" id="PF17764">
    <property type="entry name" value="PriA_3primeBD"/>
    <property type="match status" value="1"/>
</dbReference>
<dbReference type="NCBIfam" id="NF004070">
    <property type="entry name" value="PRK05580.2-2"/>
    <property type="match status" value="1"/>
</dbReference>
<feature type="binding site" evidence="12">
    <location>
        <position position="520"/>
    </location>
    <ligand>
        <name>Zn(2+)</name>
        <dbReference type="ChEBI" id="CHEBI:29105"/>
        <label>2</label>
    </ligand>
</feature>
<dbReference type="CDD" id="cd17929">
    <property type="entry name" value="DEXHc_priA"/>
    <property type="match status" value="1"/>
</dbReference>
<accession>A0A5R9JD17</accession>
<organism evidence="15 16">
    <name type="scientific">Lichenicoccus roseus</name>
    <dbReference type="NCBI Taxonomy" id="2683649"/>
    <lineage>
        <taxon>Bacteria</taxon>
        <taxon>Pseudomonadati</taxon>
        <taxon>Pseudomonadota</taxon>
        <taxon>Alphaproteobacteria</taxon>
        <taxon>Acetobacterales</taxon>
        <taxon>Acetobacteraceae</taxon>
        <taxon>Lichenicoccus</taxon>
    </lineage>
</organism>
<feature type="binding site" evidence="12">
    <location>
        <position position="530"/>
    </location>
    <ligand>
        <name>Zn(2+)</name>
        <dbReference type="ChEBI" id="CHEBI:29105"/>
        <label>1</label>
    </ligand>
</feature>
<dbReference type="GO" id="GO:0003677">
    <property type="term" value="F:DNA binding"/>
    <property type="evidence" value="ECO:0007669"/>
    <property type="project" value="UniProtKB-UniRule"/>
</dbReference>
<dbReference type="EMBL" id="VCDI01000002">
    <property type="protein sequence ID" value="TLU73286.1"/>
    <property type="molecule type" value="Genomic_DNA"/>
</dbReference>
<dbReference type="InterPro" id="IPR011545">
    <property type="entry name" value="DEAD/DEAH_box_helicase_dom"/>
</dbReference>
<proteinExistence type="inferred from homology"/>
<comment type="catalytic activity">
    <reaction evidence="12">
        <text>Couples ATP hydrolysis with the unwinding of duplex DNA by translocating in the 3'-5' direction.</text>
        <dbReference type="EC" id="5.6.2.4"/>
    </reaction>
</comment>
<evidence type="ECO:0000256" key="9">
    <source>
        <dbReference type="ARBA" id="ARBA00023125"/>
    </source>
</evidence>
<keyword evidence="10 12" id="KW-0413">Isomerase</keyword>
<dbReference type="GO" id="GO:0006310">
    <property type="term" value="P:DNA recombination"/>
    <property type="evidence" value="ECO:0007669"/>
    <property type="project" value="InterPro"/>
</dbReference>
<dbReference type="EC" id="5.6.2.4" evidence="12"/>
<evidence type="ECO:0000256" key="7">
    <source>
        <dbReference type="ARBA" id="ARBA00022833"/>
    </source>
</evidence>
<dbReference type="Gene3D" id="3.40.1440.60">
    <property type="entry name" value="PriA, 3(prime) DNA-binding domain"/>
    <property type="match status" value="1"/>
</dbReference>
<keyword evidence="4 12" id="KW-0547">Nucleotide-binding</keyword>
<keyword evidence="9 12" id="KW-0238">DNA-binding</keyword>
<dbReference type="SUPFAM" id="SSF52540">
    <property type="entry name" value="P-loop containing nucleoside triphosphate hydrolases"/>
    <property type="match status" value="2"/>
</dbReference>
<dbReference type="Gene3D" id="3.40.50.300">
    <property type="entry name" value="P-loop containing nucleotide triphosphate hydrolases"/>
    <property type="match status" value="2"/>
</dbReference>
<dbReference type="GO" id="GO:0006269">
    <property type="term" value="P:DNA replication, synthesis of primer"/>
    <property type="evidence" value="ECO:0007669"/>
    <property type="project" value="UniProtKB-KW"/>
</dbReference>
<dbReference type="InterPro" id="IPR014001">
    <property type="entry name" value="Helicase_ATP-bd"/>
</dbReference>
<evidence type="ECO:0000256" key="10">
    <source>
        <dbReference type="ARBA" id="ARBA00023235"/>
    </source>
</evidence>
<name>A0A5R9JD17_9PROT</name>
<dbReference type="FunFam" id="3.40.50.300:FF:000489">
    <property type="entry name" value="Primosome assembly protein PriA"/>
    <property type="match status" value="1"/>
</dbReference>
<dbReference type="Pfam" id="PF00270">
    <property type="entry name" value="DEAD"/>
    <property type="match status" value="1"/>
</dbReference>
<evidence type="ECO:0000313" key="15">
    <source>
        <dbReference type="EMBL" id="TLU73286.1"/>
    </source>
</evidence>
<dbReference type="Pfam" id="PF18319">
    <property type="entry name" value="Zn_ribbon_PriA"/>
    <property type="match status" value="1"/>
</dbReference>
<keyword evidence="5 12" id="KW-0378">Hydrolase</keyword>
<keyword evidence="3 12" id="KW-0479">Metal-binding</keyword>
<keyword evidence="6 12" id="KW-0347">Helicase</keyword>
<sequence>MRPRPPEEEFLVITSPRLAAAPPHENKKPERVAGLLGQEEAGEAQVTDAARVKVLLPYPFAGAFDYLAPPELALQPGDVVMVPLNRRAEVGVVWDEDPALPPEFRTPPSPPVPAHRLKPVSAVLDVPPLPVASRRFVDWVAGYTLTPPGLVMAMALRLNAYDPVRAVVGWQRAPSPPEDARITPSRARVLAAMPEGAAPRETAELARAAGTGAGVLRGMAEAGLLVQVPMRREAAFHRPDPAHPDAAVLSDDQQANAGMLRRAVHERRFSVTLLEGVTGSGKTEVYLEAVAACIAEGRQALVLLPEIALSSQWLDRFTRRFGTPPAVWHSDLGSKQRRAAWRAVAGGEAWVVVGARSALFLPFTDLGLIVVDEEHETAFKQEDGVTYNARDMAVVRARLSQAAILLVSATPSLETLTNAEAGRYRRVTLAARHGGASMPSVAPIDMRDAPPGRGLFLSPVLKTAIDATFARGEQAMLFLNRRGYAPLTLCRACGHRVQCPNCTAWLVEHRARRILTCHHCGHTEPVPPKCPACGAEGSLTAIGPGVERITEEATAAFPEARILVMASDTLPGPHAAAEAVRRIAAREVDLIIGTQIVAKGWHFPHLTLVGVVDADLGLAGGDLRASERTVQLLHQVGGRAGRAEAPGQVLLQTYTPEHPVMQALIANDFASFMRREAEARRPGHWPPFGRLAALIVSADSAEAADETARALGRAAPRGEAVTVLGPAPAPLAILRGRHRRRLLLRTRREVAVQPILREWLAQVQPGRGVRVDIDVDPVSFL</sequence>
<dbReference type="InterPro" id="IPR027417">
    <property type="entry name" value="P-loop_NTPase"/>
</dbReference>
<dbReference type="GO" id="GO:0005524">
    <property type="term" value="F:ATP binding"/>
    <property type="evidence" value="ECO:0007669"/>
    <property type="project" value="UniProtKB-UniRule"/>
</dbReference>
<dbReference type="GO" id="GO:1990077">
    <property type="term" value="C:primosome complex"/>
    <property type="evidence" value="ECO:0007669"/>
    <property type="project" value="UniProtKB-UniRule"/>
</dbReference>
<comment type="caution">
    <text evidence="15">The sequence shown here is derived from an EMBL/GenBank/DDBJ whole genome shotgun (WGS) entry which is preliminary data.</text>
</comment>
<dbReference type="InterPro" id="IPR041222">
    <property type="entry name" value="PriA_3primeBD"/>
</dbReference>
<feature type="binding site" evidence="12">
    <location>
        <position position="533"/>
    </location>
    <ligand>
        <name>Zn(2+)</name>
        <dbReference type="ChEBI" id="CHEBI:29105"/>
        <label>1</label>
    </ligand>
</feature>
<keyword evidence="7 12" id="KW-0862">Zinc</keyword>
<feature type="domain" description="Helicase ATP-binding" evidence="14">
    <location>
        <begin position="263"/>
        <end position="429"/>
    </location>
</feature>
<dbReference type="GO" id="GO:0008270">
    <property type="term" value="F:zinc ion binding"/>
    <property type="evidence" value="ECO:0007669"/>
    <property type="project" value="UniProtKB-UniRule"/>
</dbReference>
<dbReference type="GO" id="GO:0016887">
    <property type="term" value="F:ATP hydrolysis activity"/>
    <property type="evidence" value="ECO:0007669"/>
    <property type="project" value="RHEA"/>
</dbReference>
<comment type="similarity">
    <text evidence="12">Belongs to the helicase family. PriA subfamily.</text>
</comment>
<evidence type="ECO:0000259" key="14">
    <source>
        <dbReference type="PROSITE" id="PS51192"/>
    </source>
</evidence>
<comment type="catalytic activity">
    <reaction evidence="11 12">
        <text>ATP + H2O = ADP + phosphate + H(+)</text>
        <dbReference type="Rhea" id="RHEA:13065"/>
        <dbReference type="ChEBI" id="CHEBI:15377"/>
        <dbReference type="ChEBI" id="CHEBI:15378"/>
        <dbReference type="ChEBI" id="CHEBI:30616"/>
        <dbReference type="ChEBI" id="CHEBI:43474"/>
        <dbReference type="ChEBI" id="CHEBI:456216"/>
        <dbReference type="EC" id="5.6.2.4"/>
    </reaction>
</comment>
<dbReference type="SMART" id="SM00487">
    <property type="entry name" value="DEXDc"/>
    <property type="match status" value="1"/>
</dbReference>
<dbReference type="InterPro" id="IPR042115">
    <property type="entry name" value="PriA_3primeBD_sf"/>
</dbReference>
<keyword evidence="1 12" id="KW-0639">Primosome</keyword>
<feature type="binding site" evidence="12">
    <location>
        <position position="490"/>
    </location>
    <ligand>
        <name>Zn(2+)</name>
        <dbReference type="ChEBI" id="CHEBI:29105"/>
        <label>1</label>
    </ligand>
</feature>
<dbReference type="OrthoDB" id="9759544at2"/>
<evidence type="ECO:0000256" key="6">
    <source>
        <dbReference type="ARBA" id="ARBA00022806"/>
    </source>
</evidence>
<keyword evidence="2 12" id="KW-0235">DNA replication</keyword>
<evidence type="ECO:0000256" key="2">
    <source>
        <dbReference type="ARBA" id="ARBA00022705"/>
    </source>
</evidence>